<proteinExistence type="inferred from homology"/>
<keyword evidence="3 5" id="KW-0378">Hydrolase</keyword>
<dbReference type="InterPro" id="IPR032466">
    <property type="entry name" value="Metal_Hydrolase"/>
</dbReference>
<dbReference type="InterPro" id="IPR003764">
    <property type="entry name" value="GlcNAc_6-P_deAcase"/>
</dbReference>
<reference evidence="7 8" key="1">
    <citation type="submission" date="2022-07" db="EMBL/GenBank/DDBJ databases">
        <title>Novel species in genus cellulomonas.</title>
        <authorList>
            <person name="Ye L."/>
        </authorList>
    </citation>
    <scope>NUCLEOTIDE SEQUENCE [LARGE SCALE GENOMIC DNA]</scope>
    <source>
        <strain evidence="8">zg-B89</strain>
    </source>
</reference>
<keyword evidence="8" id="KW-1185">Reference proteome</keyword>
<evidence type="ECO:0000313" key="8">
    <source>
        <dbReference type="Proteomes" id="UP001316384"/>
    </source>
</evidence>
<protein>
    <submittedName>
        <fullName evidence="7">Amidohydrolase family protein</fullName>
    </submittedName>
</protein>
<dbReference type="EMBL" id="CP101987">
    <property type="protein sequence ID" value="UUI72907.1"/>
    <property type="molecule type" value="Genomic_DNA"/>
</dbReference>
<evidence type="ECO:0000256" key="1">
    <source>
        <dbReference type="ARBA" id="ARBA00010716"/>
    </source>
</evidence>
<dbReference type="RefSeq" id="WP_227578483.1">
    <property type="nucleotide sequence ID" value="NZ_CP101987.1"/>
</dbReference>
<dbReference type="Gene3D" id="3.20.20.140">
    <property type="entry name" value="Metal-dependent hydrolases"/>
    <property type="match status" value="1"/>
</dbReference>
<dbReference type="Gene3D" id="2.30.40.10">
    <property type="entry name" value="Urease, subunit C, domain 1"/>
    <property type="match status" value="1"/>
</dbReference>
<keyword evidence="2" id="KW-0479">Metal-binding</keyword>
<dbReference type="Proteomes" id="UP001316384">
    <property type="component" value="Chromosome"/>
</dbReference>
<dbReference type="PANTHER" id="PTHR11113">
    <property type="entry name" value="N-ACETYLGLUCOSAMINE-6-PHOSPHATE DEACETYLASE"/>
    <property type="match status" value="1"/>
</dbReference>
<sequence length="415" mass="41352">MAVGPSEAPGALTVRGDVVTPSGVLPDGLVVARDGRVVWVGPADDAPLGDLPPAPPAGTRVLPGLVDLHCHGGGGASFPDATGPDDVRRVADEHLRHGTTTLVASLVTAPRAVLLARTALLAAAAREGVVAGIHLEGPFLSRARAGAQHPDDMVDGDADLVRELAVAAQGHLVSMTLAPEVPGVADGGDDVLAALVAAGALPSVGHTDASAERVDAAVARAFDLLATSARARGARPTATHLFNGMPPLHHRDPGPVAACLGAAARGELVVELVADGTHLAPATVRAVMELVGPDGAVLVTDAIAAAGMADGDYRLGPQGVRVEGGVARVLVDLPGGRPGTGAIAGGLAHLLDVVRATVAAGVPLLDAVRAASATPAQVLGRHDVGALVAGRRADLVVTTADLRPVRVARDGSWVA</sequence>
<dbReference type="PANTHER" id="PTHR11113:SF14">
    <property type="entry name" value="N-ACETYLGLUCOSAMINE-6-PHOSPHATE DEACETYLASE"/>
    <property type="match status" value="1"/>
</dbReference>
<dbReference type="SUPFAM" id="SSF51556">
    <property type="entry name" value="Metallo-dependent hydrolases"/>
    <property type="match status" value="1"/>
</dbReference>
<gene>
    <name evidence="7" type="ORF">NP048_05540</name>
</gene>
<comment type="similarity">
    <text evidence="1 5">Belongs to the metallo-dependent hydrolases superfamily. NagA family.</text>
</comment>
<accession>A0ABY5KUH0</accession>
<evidence type="ECO:0000313" key="7">
    <source>
        <dbReference type="EMBL" id="UUI72907.1"/>
    </source>
</evidence>
<evidence type="ECO:0000256" key="4">
    <source>
        <dbReference type="ARBA" id="ARBA00023277"/>
    </source>
</evidence>
<keyword evidence="4 5" id="KW-0119">Carbohydrate metabolism</keyword>
<feature type="domain" description="Amidohydrolase-related" evidence="6">
    <location>
        <begin position="61"/>
        <end position="404"/>
    </location>
</feature>
<evidence type="ECO:0000256" key="2">
    <source>
        <dbReference type="ARBA" id="ARBA00022723"/>
    </source>
</evidence>
<name>A0ABY5KUH0_9CELL</name>
<dbReference type="PIRSF" id="PIRSF038994">
    <property type="entry name" value="NagA"/>
    <property type="match status" value="1"/>
</dbReference>
<dbReference type="Pfam" id="PF01979">
    <property type="entry name" value="Amidohydro_1"/>
    <property type="match status" value="1"/>
</dbReference>
<evidence type="ECO:0000259" key="6">
    <source>
        <dbReference type="Pfam" id="PF01979"/>
    </source>
</evidence>
<evidence type="ECO:0000256" key="5">
    <source>
        <dbReference type="PIRNR" id="PIRNR038994"/>
    </source>
</evidence>
<dbReference type="InterPro" id="IPR006680">
    <property type="entry name" value="Amidohydro-rel"/>
</dbReference>
<dbReference type="SUPFAM" id="SSF51338">
    <property type="entry name" value="Composite domain of metallo-dependent hydrolases"/>
    <property type="match status" value="1"/>
</dbReference>
<organism evidence="7 8">
    <name type="scientific">Cellulomonas xiejunii</name>
    <dbReference type="NCBI Taxonomy" id="2968083"/>
    <lineage>
        <taxon>Bacteria</taxon>
        <taxon>Bacillati</taxon>
        <taxon>Actinomycetota</taxon>
        <taxon>Actinomycetes</taxon>
        <taxon>Micrococcales</taxon>
        <taxon>Cellulomonadaceae</taxon>
        <taxon>Cellulomonas</taxon>
    </lineage>
</organism>
<dbReference type="InterPro" id="IPR011059">
    <property type="entry name" value="Metal-dep_hydrolase_composite"/>
</dbReference>
<evidence type="ECO:0000256" key="3">
    <source>
        <dbReference type="ARBA" id="ARBA00022801"/>
    </source>
</evidence>